<dbReference type="InterPro" id="IPR000150">
    <property type="entry name" value="Cof"/>
</dbReference>
<evidence type="ECO:0000313" key="3">
    <source>
        <dbReference type="Proteomes" id="UP000323393"/>
    </source>
</evidence>
<dbReference type="EMBL" id="VTEU01000001">
    <property type="protein sequence ID" value="TYS61434.1"/>
    <property type="molecule type" value="Genomic_DNA"/>
</dbReference>
<sequence>MEKKIVFFDIDGTLLNHDKELPASTKTAIKELKEQGVYVAIATGRAPFMFADLRKELEIDTFVSFNGQYVVFEGEVIYKNPLNVEKLHMLRENSEKVSHPLVYLNHETMKANVENHPFINESMGSLKFVHPEYGPSFLDETEIYQALLFIEDEHQQSYVKAYEDFDFIRWHQYSTDILPKGGSKAIGIQRMLERLPFKKENVFAFGDGLNDIEMIDFVGTGVAMGNAHPELLKVANHVTKDVGEDGILLGLEQVGLLKQKIR</sequence>
<dbReference type="EMBL" id="VTET01000010">
    <property type="protein sequence ID" value="TYS68545.1"/>
    <property type="molecule type" value="Genomic_DNA"/>
</dbReference>
<dbReference type="Pfam" id="PF08282">
    <property type="entry name" value="Hydrolase_3"/>
    <property type="match status" value="1"/>
</dbReference>
<dbReference type="PANTHER" id="PTHR10000">
    <property type="entry name" value="PHOSPHOSERINE PHOSPHATASE"/>
    <property type="match status" value="1"/>
</dbReference>
<dbReference type="PROSITE" id="PS01228">
    <property type="entry name" value="COF_1"/>
    <property type="match status" value="1"/>
</dbReference>
<evidence type="ECO:0000313" key="4">
    <source>
        <dbReference type="Proteomes" id="UP000324517"/>
    </source>
</evidence>
<comment type="caution">
    <text evidence="2">The sequence shown here is derived from an EMBL/GenBank/DDBJ whole genome shotgun (WGS) entry which is preliminary data.</text>
</comment>
<evidence type="ECO:0000313" key="1">
    <source>
        <dbReference type="EMBL" id="TYS61434.1"/>
    </source>
</evidence>
<dbReference type="Gene3D" id="3.40.50.1000">
    <property type="entry name" value="HAD superfamily/HAD-like"/>
    <property type="match status" value="1"/>
</dbReference>
<dbReference type="InterPro" id="IPR006379">
    <property type="entry name" value="HAD-SF_hydro_IIB"/>
</dbReference>
<evidence type="ECO:0000313" key="2">
    <source>
        <dbReference type="EMBL" id="TYS68545.1"/>
    </source>
</evidence>
<dbReference type="GO" id="GO:0016791">
    <property type="term" value="F:phosphatase activity"/>
    <property type="evidence" value="ECO:0007669"/>
    <property type="project" value="TreeGrafter"/>
</dbReference>
<dbReference type="PANTHER" id="PTHR10000:SF25">
    <property type="entry name" value="PHOSPHATASE YKRA-RELATED"/>
    <property type="match status" value="1"/>
</dbReference>
<dbReference type="SFLD" id="SFLDG01144">
    <property type="entry name" value="C2.B.4:_PGP_Like"/>
    <property type="match status" value="1"/>
</dbReference>
<dbReference type="Proteomes" id="UP000323393">
    <property type="component" value="Unassembled WGS sequence"/>
</dbReference>
<dbReference type="Gene3D" id="3.30.1240.10">
    <property type="match status" value="1"/>
</dbReference>
<protein>
    <submittedName>
        <fullName evidence="2">Cof-type HAD-IIB family hydrolase</fullName>
    </submittedName>
</protein>
<gene>
    <name evidence="1" type="ORF">FZC74_03915</name>
    <name evidence="2" type="ORF">FZC75_17795</name>
</gene>
<dbReference type="SUPFAM" id="SSF56784">
    <property type="entry name" value="HAD-like"/>
    <property type="match status" value="1"/>
</dbReference>
<dbReference type="SFLD" id="SFLDG01140">
    <property type="entry name" value="C2.B:_Phosphomannomutase_and_P"/>
    <property type="match status" value="1"/>
</dbReference>
<dbReference type="CDD" id="cd07517">
    <property type="entry name" value="HAD_HPP"/>
    <property type="match status" value="1"/>
</dbReference>
<dbReference type="Proteomes" id="UP000324517">
    <property type="component" value="Unassembled WGS sequence"/>
</dbReference>
<proteinExistence type="predicted"/>
<keyword evidence="2" id="KW-0378">Hydrolase</keyword>
<dbReference type="NCBIfam" id="TIGR00099">
    <property type="entry name" value="Cof-subfamily"/>
    <property type="match status" value="1"/>
</dbReference>
<dbReference type="SFLD" id="SFLDS00003">
    <property type="entry name" value="Haloacid_Dehalogenase"/>
    <property type="match status" value="1"/>
</dbReference>
<dbReference type="InterPro" id="IPR036412">
    <property type="entry name" value="HAD-like_sf"/>
</dbReference>
<dbReference type="PROSITE" id="PS01229">
    <property type="entry name" value="COF_2"/>
    <property type="match status" value="1"/>
</dbReference>
<dbReference type="InterPro" id="IPR023214">
    <property type="entry name" value="HAD_sf"/>
</dbReference>
<dbReference type="NCBIfam" id="TIGR01484">
    <property type="entry name" value="HAD-SF-IIB"/>
    <property type="match status" value="1"/>
</dbReference>
<dbReference type="RefSeq" id="WP_148964998.1">
    <property type="nucleotide sequence ID" value="NZ_JBNIKO010000002.1"/>
</dbReference>
<dbReference type="GO" id="GO:0000287">
    <property type="term" value="F:magnesium ion binding"/>
    <property type="evidence" value="ECO:0007669"/>
    <property type="project" value="TreeGrafter"/>
</dbReference>
<accession>A0A5D4SH26</accession>
<dbReference type="AlphaFoldDB" id="A0A5D4SH26"/>
<reference evidence="3 4" key="1">
    <citation type="submission" date="2019-08" db="EMBL/GenBank/DDBJ databases">
        <title>Bacillus genomes from the desert of Cuatro Cienegas, Coahuila.</title>
        <authorList>
            <person name="Olmedo-Alvarez G."/>
        </authorList>
    </citation>
    <scope>NUCLEOTIDE SEQUENCE [LARGE SCALE GENOMIC DNA]</scope>
    <source>
        <strain evidence="1 3">CH88_3T</strain>
        <strain evidence="2 4">CH98b_3T</strain>
    </source>
</reference>
<name>A0A5D4SH26_9BACI</name>
<organism evidence="2 4">
    <name type="scientific">Sutcliffiella horikoshii</name>
    <dbReference type="NCBI Taxonomy" id="79883"/>
    <lineage>
        <taxon>Bacteria</taxon>
        <taxon>Bacillati</taxon>
        <taxon>Bacillota</taxon>
        <taxon>Bacilli</taxon>
        <taxon>Bacillales</taxon>
        <taxon>Bacillaceae</taxon>
        <taxon>Sutcliffiella</taxon>
    </lineage>
</organism>
<dbReference type="OrthoDB" id="9810101at2"/>
<dbReference type="GO" id="GO:0005829">
    <property type="term" value="C:cytosol"/>
    <property type="evidence" value="ECO:0007669"/>
    <property type="project" value="TreeGrafter"/>
</dbReference>